<dbReference type="Proteomes" id="UP000053593">
    <property type="component" value="Unassembled WGS sequence"/>
</dbReference>
<dbReference type="HOGENOM" id="CLU_2960998_0_0_1"/>
<evidence type="ECO:0000313" key="3">
    <source>
        <dbReference type="Proteomes" id="UP000053593"/>
    </source>
</evidence>
<feature type="transmembrane region" description="Helical" evidence="1">
    <location>
        <begin position="32"/>
        <end position="50"/>
    </location>
</feature>
<keyword evidence="1" id="KW-0472">Membrane</keyword>
<evidence type="ECO:0000313" key="2">
    <source>
        <dbReference type="EMBL" id="KIK56970.1"/>
    </source>
</evidence>
<keyword evidence="3" id="KW-1185">Reference proteome</keyword>
<organism evidence="2 3">
    <name type="scientific">Collybiopsis luxurians FD-317 M1</name>
    <dbReference type="NCBI Taxonomy" id="944289"/>
    <lineage>
        <taxon>Eukaryota</taxon>
        <taxon>Fungi</taxon>
        <taxon>Dikarya</taxon>
        <taxon>Basidiomycota</taxon>
        <taxon>Agaricomycotina</taxon>
        <taxon>Agaricomycetes</taxon>
        <taxon>Agaricomycetidae</taxon>
        <taxon>Agaricales</taxon>
        <taxon>Marasmiineae</taxon>
        <taxon>Omphalotaceae</taxon>
        <taxon>Collybiopsis</taxon>
        <taxon>Collybiopsis luxurians</taxon>
    </lineage>
</organism>
<accession>A0A0D0B1K7</accession>
<proteinExistence type="predicted"/>
<keyword evidence="1" id="KW-1133">Transmembrane helix</keyword>
<dbReference type="AlphaFoldDB" id="A0A0D0B1K7"/>
<gene>
    <name evidence="2" type="ORF">GYMLUDRAFT_777589</name>
</gene>
<dbReference type="EMBL" id="KN834794">
    <property type="protein sequence ID" value="KIK56970.1"/>
    <property type="molecule type" value="Genomic_DNA"/>
</dbReference>
<name>A0A0D0B1K7_9AGAR</name>
<protein>
    <submittedName>
        <fullName evidence="2">Uncharacterized protein</fullName>
    </submittedName>
</protein>
<keyword evidence="1" id="KW-0812">Transmembrane</keyword>
<evidence type="ECO:0000256" key="1">
    <source>
        <dbReference type="SAM" id="Phobius"/>
    </source>
</evidence>
<reference evidence="2 3" key="1">
    <citation type="submission" date="2014-04" db="EMBL/GenBank/DDBJ databases">
        <title>Evolutionary Origins and Diversification of the Mycorrhizal Mutualists.</title>
        <authorList>
            <consortium name="DOE Joint Genome Institute"/>
            <consortium name="Mycorrhizal Genomics Consortium"/>
            <person name="Kohler A."/>
            <person name="Kuo A."/>
            <person name="Nagy L.G."/>
            <person name="Floudas D."/>
            <person name="Copeland A."/>
            <person name="Barry K.W."/>
            <person name="Cichocki N."/>
            <person name="Veneault-Fourrey C."/>
            <person name="LaButti K."/>
            <person name="Lindquist E.A."/>
            <person name="Lipzen A."/>
            <person name="Lundell T."/>
            <person name="Morin E."/>
            <person name="Murat C."/>
            <person name="Riley R."/>
            <person name="Ohm R."/>
            <person name="Sun H."/>
            <person name="Tunlid A."/>
            <person name="Henrissat B."/>
            <person name="Grigoriev I.V."/>
            <person name="Hibbett D.S."/>
            <person name="Martin F."/>
        </authorList>
    </citation>
    <scope>NUCLEOTIDE SEQUENCE [LARGE SCALE GENOMIC DNA]</scope>
    <source>
        <strain evidence="2 3">FD-317 M1</strain>
    </source>
</reference>
<sequence>MPNSLIYTSSFSRMQPLSHSHPFMGSTTTTRSVASFVIVPTITLMYHLLYRLTDSRCQN</sequence>